<protein>
    <submittedName>
        <fullName evidence="1">Uncharacterized protein</fullName>
    </submittedName>
</protein>
<evidence type="ECO:0000313" key="1">
    <source>
        <dbReference type="EMBL" id="OLT58244.1"/>
    </source>
</evidence>
<name>A0A1U7MX58_9CYAN</name>
<reference evidence="1 2" key="1">
    <citation type="submission" date="2016-10" db="EMBL/GenBank/DDBJ databases">
        <title>Comparative genomics uncovers the prolific and rare metabolic potential of the cyanobacterial genus Moorea.</title>
        <authorList>
            <person name="Leao T."/>
            <person name="Castelao G."/>
            <person name="Korobeynikov A."/>
            <person name="Monroe E.A."/>
            <person name="Podell S."/>
            <person name="Glukhov E."/>
            <person name="Allen E."/>
            <person name="Gerwick W.H."/>
            <person name="Gerwick L."/>
        </authorList>
    </citation>
    <scope>NUCLEOTIDE SEQUENCE [LARGE SCALE GENOMIC DNA]</scope>
    <source>
        <strain evidence="1 2">PNG5-198</strain>
    </source>
</reference>
<proteinExistence type="predicted"/>
<gene>
    <name evidence="1" type="ORF">BJP37_03465</name>
</gene>
<dbReference type="Proteomes" id="UP000186657">
    <property type="component" value="Unassembled WGS sequence"/>
</dbReference>
<accession>A0A1U7MX58</accession>
<dbReference type="EMBL" id="MKZS01000001">
    <property type="protein sequence ID" value="OLT58244.1"/>
    <property type="molecule type" value="Genomic_DNA"/>
</dbReference>
<sequence>MKSPSGVPVAEAVGHRERGAKAFDQLLREIWLNNYQPMNGFLDKLISKKAMKPVQFILLLLS</sequence>
<evidence type="ECO:0000313" key="2">
    <source>
        <dbReference type="Proteomes" id="UP000186657"/>
    </source>
</evidence>
<comment type="caution">
    <text evidence="1">The sequence shown here is derived from an EMBL/GenBank/DDBJ whole genome shotgun (WGS) entry which is preliminary data.</text>
</comment>
<dbReference type="AlphaFoldDB" id="A0A1U7MX58"/>
<organism evidence="1 2">
    <name type="scientific">Moorena bouillonii PNG</name>
    <dbReference type="NCBI Taxonomy" id="568701"/>
    <lineage>
        <taxon>Bacteria</taxon>
        <taxon>Bacillati</taxon>
        <taxon>Cyanobacteriota</taxon>
        <taxon>Cyanophyceae</taxon>
        <taxon>Coleofasciculales</taxon>
        <taxon>Coleofasciculaceae</taxon>
        <taxon>Moorena</taxon>
    </lineage>
</organism>
<keyword evidence="2" id="KW-1185">Reference proteome</keyword>